<keyword evidence="3" id="KW-0732">Signal</keyword>
<dbReference type="InterPro" id="IPR019819">
    <property type="entry name" value="Carboxylesterase_B_CS"/>
</dbReference>
<dbReference type="Proteomes" id="UP000664521">
    <property type="component" value="Unassembled WGS sequence"/>
</dbReference>
<feature type="signal peptide" evidence="3">
    <location>
        <begin position="1"/>
        <end position="20"/>
    </location>
</feature>
<sequence length="612" mass="66394">MSLLKLCALVFFTIISQISTYPFNPRPFDQFLSTRQPYQYASNDLLVDLGYEQYQGVHDEGTGLNTWKGVRYAAAPIGALRWQAPQAPLINRGEVLRADALPPRCPQSPAAPTGPDFDFTGNEDCLFLSVYAPPNKTNLPVLVWIHGGGYGLGQGDQDMSSIINTNDNSFIGVTIQYRLGAFGFLSSDEVYRYGTTNAGIKDQTFALQWVQSYIGLFGGDPSAVTISGESSGAGAVMLQVLAFGGNLGTSLFRQGIASSPYLPQQWNYGDYVPSRSYYAFAQAVGCFPGYDNPSASIFQCLVSKDTNTLQNASAFVSGSGRYETWGFLPVTDGSYIQQLPSQQLLKKQVNGENILVGNNANDGVRFAARNIVTEADFIGFLRDSFPLFTDGDIEKVLFYYPSTSASVDPSIPKFATSGDDGATALNESTYDTGQQQRANNVFAETTFVCPSYWLTEAFSNRGRTGYKYQYSVIGAQHGLDVSGIFGPPTPNQSPDFTRAFMSIWGNFVTTGNPSISAAIAAGSKTPSNDDSTTSAATNFPPFSVARPYQLNLNETGGTPYSAPGFVPTAPNITQFEEPGLKNSFRLVNAYTWEGGRGTRCDFWRSVAKIVPE</sequence>
<keyword evidence="6" id="KW-1185">Reference proteome</keyword>
<evidence type="ECO:0000256" key="3">
    <source>
        <dbReference type="RuleBase" id="RU361235"/>
    </source>
</evidence>
<dbReference type="PANTHER" id="PTHR11559">
    <property type="entry name" value="CARBOXYLESTERASE"/>
    <property type="match status" value="1"/>
</dbReference>
<dbReference type="Gene3D" id="3.40.50.1820">
    <property type="entry name" value="alpha/beta hydrolase"/>
    <property type="match status" value="1"/>
</dbReference>
<proteinExistence type="inferred from homology"/>
<evidence type="ECO:0000313" key="6">
    <source>
        <dbReference type="Proteomes" id="UP000664521"/>
    </source>
</evidence>
<comment type="caution">
    <text evidence="5">The sequence shown here is derived from an EMBL/GenBank/DDBJ whole genome shotgun (WGS) entry which is preliminary data.</text>
</comment>
<comment type="similarity">
    <text evidence="1 3">Belongs to the type-B carboxylesterase/lipase family.</text>
</comment>
<dbReference type="PROSITE" id="PS00941">
    <property type="entry name" value="CARBOXYLESTERASE_B_2"/>
    <property type="match status" value="1"/>
</dbReference>
<dbReference type="EMBL" id="CAJPDS010000042">
    <property type="protein sequence ID" value="CAF9926636.1"/>
    <property type="molecule type" value="Genomic_DNA"/>
</dbReference>
<name>A0A8H3FIL5_9LECA</name>
<dbReference type="Pfam" id="PF00135">
    <property type="entry name" value="COesterase"/>
    <property type="match status" value="1"/>
</dbReference>
<reference evidence="5" key="1">
    <citation type="submission" date="2021-03" db="EMBL/GenBank/DDBJ databases">
        <authorList>
            <person name="Tagirdzhanova G."/>
        </authorList>
    </citation>
    <scope>NUCLEOTIDE SEQUENCE</scope>
</reference>
<organism evidence="5 6">
    <name type="scientific">Heterodermia speciosa</name>
    <dbReference type="NCBI Taxonomy" id="116794"/>
    <lineage>
        <taxon>Eukaryota</taxon>
        <taxon>Fungi</taxon>
        <taxon>Dikarya</taxon>
        <taxon>Ascomycota</taxon>
        <taxon>Pezizomycotina</taxon>
        <taxon>Lecanoromycetes</taxon>
        <taxon>OSLEUM clade</taxon>
        <taxon>Lecanoromycetidae</taxon>
        <taxon>Caliciales</taxon>
        <taxon>Physciaceae</taxon>
        <taxon>Heterodermia</taxon>
    </lineage>
</organism>
<gene>
    <name evidence="5" type="ORF">HETSPECPRED_006377</name>
</gene>
<feature type="domain" description="Carboxylesterase type B" evidence="4">
    <location>
        <begin position="60"/>
        <end position="523"/>
    </location>
</feature>
<dbReference type="PROSITE" id="PS00122">
    <property type="entry name" value="CARBOXYLESTERASE_B_1"/>
    <property type="match status" value="1"/>
</dbReference>
<dbReference type="GO" id="GO:0016787">
    <property type="term" value="F:hydrolase activity"/>
    <property type="evidence" value="ECO:0007669"/>
    <property type="project" value="UniProtKB-KW"/>
</dbReference>
<feature type="chain" id="PRO_5034802752" description="Carboxylic ester hydrolase" evidence="3">
    <location>
        <begin position="21"/>
        <end position="612"/>
    </location>
</feature>
<protein>
    <recommendedName>
        <fullName evidence="3">Carboxylic ester hydrolase</fullName>
        <ecNumber evidence="3">3.1.1.-</ecNumber>
    </recommendedName>
</protein>
<evidence type="ECO:0000259" key="4">
    <source>
        <dbReference type="Pfam" id="PF00135"/>
    </source>
</evidence>
<dbReference type="InterPro" id="IPR019826">
    <property type="entry name" value="Carboxylesterase_B_AS"/>
</dbReference>
<accession>A0A8H3FIL5</accession>
<dbReference type="InterPro" id="IPR002018">
    <property type="entry name" value="CarbesteraseB"/>
</dbReference>
<evidence type="ECO:0000256" key="1">
    <source>
        <dbReference type="ARBA" id="ARBA00005964"/>
    </source>
</evidence>
<keyword evidence="2 3" id="KW-0378">Hydrolase</keyword>
<dbReference type="InterPro" id="IPR029058">
    <property type="entry name" value="AB_hydrolase_fold"/>
</dbReference>
<dbReference type="EC" id="3.1.1.-" evidence="3"/>
<dbReference type="SUPFAM" id="SSF53474">
    <property type="entry name" value="alpha/beta-Hydrolases"/>
    <property type="match status" value="1"/>
</dbReference>
<dbReference type="InterPro" id="IPR050309">
    <property type="entry name" value="Type-B_Carboxylest/Lipase"/>
</dbReference>
<dbReference type="AlphaFoldDB" id="A0A8H3FIL5"/>
<evidence type="ECO:0000256" key="2">
    <source>
        <dbReference type="ARBA" id="ARBA00022801"/>
    </source>
</evidence>
<dbReference type="FunFam" id="3.40.50.1820:FF:000266">
    <property type="entry name" value="Carboxylic ester hydrolase"/>
    <property type="match status" value="1"/>
</dbReference>
<dbReference type="OrthoDB" id="408631at2759"/>
<evidence type="ECO:0000313" key="5">
    <source>
        <dbReference type="EMBL" id="CAF9926636.1"/>
    </source>
</evidence>